<accession>A0A9E2S5Z8</accession>
<keyword evidence="1" id="KW-0812">Transmembrane</keyword>
<feature type="transmembrane region" description="Helical" evidence="1">
    <location>
        <begin position="171"/>
        <end position="201"/>
    </location>
</feature>
<name>A0A9E2S5Z8_9BACT</name>
<feature type="transmembrane region" description="Helical" evidence="1">
    <location>
        <begin position="20"/>
        <end position="38"/>
    </location>
</feature>
<keyword evidence="3" id="KW-1185">Reference proteome</keyword>
<proteinExistence type="predicted"/>
<keyword evidence="1" id="KW-0472">Membrane</keyword>
<keyword evidence="1" id="KW-1133">Transmembrane helix</keyword>
<gene>
    <name evidence="2" type="ORF">KTO63_00240</name>
</gene>
<evidence type="ECO:0000313" key="3">
    <source>
        <dbReference type="Proteomes" id="UP000812270"/>
    </source>
</evidence>
<feature type="transmembrane region" description="Helical" evidence="1">
    <location>
        <begin position="142"/>
        <end position="159"/>
    </location>
</feature>
<feature type="transmembrane region" description="Helical" evidence="1">
    <location>
        <begin position="213"/>
        <end position="232"/>
    </location>
</feature>
<reference evidence="2" key="1">
    <citation type="submission" date="2021-06" db="EMBL/GenBank/DDBJ databases">
        <authorList>
            <person name="Huq M.A."/>
        </authorList>
    </citation>
    <scope>NUCLEOTIDE SEQUENCE</scope>
    <source>
        <strain evidence="2">MAH-26</strain>
    </source>
</reference>
<dbReference type="AlphaFoldDB" id="A0A9E2S5Z8"/>
<sequence>MTSKFSTLVHQIAKRDSSRLRLIIFLAACCLWFIHHQFSFLGFYNNDDINYVEYAASLSQNKFSFTSDSQYGLRWACILITGIFYKFFGINDFSTTAYSFISLMVTGWIVVLLSKRRSFKYFILALMLFFLNYTLLFYSYRLLPDPGICLCVMAAYYFYDRYKFDKDYSLWLPVLFGAINFVAVITKESIVLILPLFLWWIVQDLRNVRQRRFWLTAIVTMFVLAFSYLLYFKIATGSWFYRLDVLMQNNYVNICRYDLLPAKETIKRVTYLLWNAFWQSGDGICLIFGITALVYRKKLQLQEREMHILSTFFVLLLCANFMTVSYNGYVPLCYDPRHFLFLLPFSILAGSFLLEKFYQQPFKFIGLPVFFILSALLLVIIKAGDMKYFYGLIGVFLLGWCFVAKMIVDKKAFLVFTICFFCLLSIRPLIDIYRHNNVMYFDHRALIKKTFPARITNAIVYTDDQIDRDLSKYFMQYDTLQVRFLYTKTLSKQLLYNVDGPVYFLLNEKRIPAGDFEKNINSNDLKAVTFTKSGYFSLYRIEKK</sequence>
<dbReference type="Proteomes" id="UP000812270">
    <property type="component" value="Unassembled WGS sequence"/>
</dbReference>
<feature type="transmembrane region" description="Helical" evidence="1">
    <location>
        <begin position="338"/>
        <end position="354"/>
    </location>
</feature>
<feature type="transmembrane region" description="Helical" evidence="1">
    <location>
        <begin position="412"/>
        <end position="430"/>
    </location>
</feature>
<feature type="transmembrane region" description="Helical" evidence="1">
    <location>
        <begin position="95"/>
        <end position="113"/>
    </location>
</feature>
<evidence type="ECO:0000313" key="2">
    <source>
        <dbReference type="EMBL" id="MBV4355552.1"/>
    </source>
</evidence>
<organism evidence="2 3">
    <name type="scientific">Pinibacter aurantiacus</name>
    <dbReference type="NCBI Taxonomy" id="2851599"/>
    <lineage>
        <taxon>Bacteria</taxon>
        <taxon>Pseudomonadati</taxon>
        <taxon>Bacteroidota</taxon>
        <taxon>Chitinophagia</taxon>
        <taxon>Chitinophagales</taxon>
        <taxon>Chitinophagaceae</taxon>
        <taxon>Pinibacter</taxon>
    </lineage>
</organism>
<feature type="transmembrane region" description="Helical" evidence="1">
    <location>
        <begin position="119"/>
        <end position="135"/>
    </location>
</feature>
<feature type="transmembrane region" description="Helical" evidence="1">
    <location>
        <begin position="276"/>
        <end position="295"/>
    </location>
</feature>
<feature type="transmembrane region" description="Helical" evidence="1">
    <location>
        <begin position="387"/>
        <end position="405"/>
    </location>
</feature>
<protein>
    <submittedName>
        <fullName evidence="2">Uncharacterized protein</fullName>
    </submittedName>
</protein>
<feature type="transmembrane region" description="Helical" evidence="1">
    <location>
        <begin position="361"/>
        <end position="381"/>
    </location>
</feature>
<dbReference type="EMBL" id="JAHSPG010000001">
    <property type="protein sequence ID" value="MBV4355552.1"/>
    <property type="molecule type" value="Genomic_DNA"/>
</dbReference>
<evidence type="ECO:0000256" key="1">
    <source>
        <dbReference type="SAM" id="Phobius"/>
    </source>
</evidence>
<feature type="transmembrane region" description="Helical" evidence="1">
    <location>
        <begin position="307"/>
        <end position="326"/>
    </location>
</feature>
<comment type="caution">
    <text evidence="2">The sequence shown here is derived from an EMBL/GenBank/DDBJ whole genome shotgun (WGS) entry which is preliminary data.</text>
</comment>
<dbReference type="RefSeq" id="WP_217789107.1">
    <property type="nucleotide sequence ID" value="NZ_JAHSPG010000001.1"/>
</dbReference>